<keyword evidence="3 4" id="KW-0597">Phosphoprotein</keyword>
<dbReference type="SMART" id="SM00387">
    <property type="entry name" value="HATPase_c"/>
    <property type="match status" value="1"/>
</dbReference>
<dbReference type="PANTHER" id="PTHR43547:SF2">
    <property type="entry name" value="HYBRID SIGNAL TRANSDUCTION HISTIDINE KINASE C"/>
    <property type="match status" value="1"/>
</dbReference>
<evidence type="ECO:0000313" key="7">
    <source>
        <dbReference type="EMBL" id="PLW78076.1"/>
    </source>
</evidence>
<organism evidence="7 8">
    <name type="scientific">Cohaesibacter celericrescens</name>
    <dbReference type="NCBI Taxonomy" id="2067669"/>
    <lineage>
        <taxon>Bacteria</taxon>
        <taxon>Pseudomonadati</taxon>
        <taxon>Pseudomonadota</taxon>
        <taxon>Alphaproteobacteria</taxon>
        <taxon>Hyphomicrobiales</taxon>
        <taxon>Cohaesibacteraceae</taxon>
    </lineage>
</organism>
<comment type="caution">
    <text evidence="7">The sequence shown here is derived from an EMBL/GenBank/DDBJ whole genome shotgun (WGS) entry which is preliminary data.</text>
</comment>
<accession>A0A2N5XU83</accession>
<evidence type="ECO:0000259" key="6">
    <source>
        <dbReference type="PROSITE" id="PS50110"/>
    </source>
</evidence>
<dbReference type="CDD" id="cd17546">
    <property type="entry name" value="REC_hyHK_CKI1_RcsC-like"/>
    <property type="match status" value="1"/>
</dbReference>
<dbReference type="Pfam" id="PF00072">
    <property type="entry name" value="Response_reg"/>
    <property type="match status" value="1"/>
</dbReference>
<dbReference type="SUPFAM" id="SSF52172">
    <property type="entry name" value="CheY-like"/>
    <property type="match status" value="1"/>
</dbReference>
<sequence length="365" mass="40067">MKLNSNEIAENTQKTDRFRHDLRTHLGAIVSLTDLIRQTPSPQDCAPLLDALHLAADNAMAIVEGGTDLQSPLGHQPEQLLRLLGNFDQLAKGLAQAHNTRFELHISDELRDQAPAIPEPTYLHRVLMLLLDNSIKYADGAPIQLSAAVKYHKTQSQIELIFSDTGAGFGDQDPMLLFEPYHRGKAEPSIAGSGLGLWSVRNIISVLGGKIQAQENTPSGAKITIDLPFETEQTAPDGPSAKEQASTSKPLHILLVDDNQTNHLILGEMLEAMDCECLHASSGHQALQLLRQTRPDLAIIDIRMAQMDGWELATRIRNTDSYGDFPLIALSSDPIPAQIAPFDDWVQRPLAPARLYQLLGQTKAN</sequence>
<evidence type="ECO:0000256" key="2">
    <source>
        <dbReference type="ARBA" id="ARBA00012438"/>
    </source>
</evidence>
<dbReference type="AlphaFoldDB" id="A0A2N5XU83"/>
<dbReference type="InterPro" id="IPR003594">
    <property type="entry name" value="HATPase_dom"/>
</dbReference>
<dbReference type="GO" id="GO:0000155">
    <property type="term" value="F:phosphorelay sensor kinase activity"/>
    <property type="evidence" value="ECO:0007669"/>
    <property type="project" value="TreeGrafter"/>
</dbReference>
<dbReference type="InterPro" id="IPR004358">
    <property type="entry name" value="Sig_transdc_His_kin-like_C"/>
</dbReference>
<feature type="domain" description="Response regulatory" evidence="6">
    <location>
        <begin position="252"/>
        <end position="363"/>
    </location>
</feature>
<dbReference type="PRINTS" id="PR00344">
    <property type="entry name" value="BCTRLSENSOR"/>
</dbReference>
<dbReference type="Pfam" id="PF02518">
    <property type="entry name" value="HATPase_c"/>
    <property type="match status" value="1"/>
</dbReference>
<dbReference type="Gene3D" id="3.40.50.2300">
    <property type="match status" value="1"/>
</dbReference>
<dbReference type="SUPFAM" id="SSF55874">
    <property type="entry name" value="ATPase domain of HSP90 chaperone/DNA topoisomerase II/histidine kinase"/>
    <property type="match status" value="1"/>
</dbReference>
<evidence type="ECO:0000313" key="8">
    <source>
        <dbReference type="Proteomes" id="UP000234881"/>
    </source>
</evidence>
<name>A0A2N5XU83_9HYPH</name>
<proteinExistence type="predicted"/>
<dbReference type="Proteomes" id="UP000234881">
    <property type="component" value="Unassembled WGS sequence"/>
</dbReference>
<dbReference type="EMBL" id="PKUQ01000011">
    <property type="protein sequence ID" value="PLW78076.1"/>
    <property type="molecule type" value="Genomic_DNA"/>
</dbReference>
<evidence type="ECO:0000256" key="1">
    <source>
        <dbReference type="ARBA" id="ARBA00000085"/>
    </source>
</evidence>
<comment type="catalytic activity">
    <reaction evidence="1">
        <text>ATP + protein L-histidine = ADP + protein N-phospho-L-histidine.</text>
        <dbReference type="EC" id="2.7.13.3"/>
    </reaction>
</comment>
<dbReference type="InterPro" id="IPR001789">
    <property type="entry name" value="Sig_transdc_resp-reg_receiver"/>
</dbReference>
<dbReference type="PANTHER" id="PTHR43547">
    <property type="entry name" value="TWO-COMPONENT HISTIDINE KINASE"/>
    <property type="match status" value="1"/>
</dbReference>
<dbReference type="InterPro" id="IPR036890">
    <property type="entry name" value="HATPase_C_sf"/>
</dbReference>
<dbReference type="SMART" id="SM00448">
    <property type="entry name" value="REC"/>
    <property type="match status" value="1"/>
</dbReference>
<dbReference type="RefSeq" id="WP_101532983.1">
    <property type="nucleotide sequence ID" value="NZ_JBFHIU010000160.1"/>
</dbReference>
<dbReference type="InterPro" id="IPR011006">
    <property type="entry name" value="CheY-like_superfamily"/>
</dbReference>
<protein>
    <recommendedName>
        <fullName evidence="2">histidine kinase</fullName>
        <ecNumber evidence="2">2.7.13.3</ecNumber>
    </recommendedName>
</protein>
<dbReference type="EC" id="2.7.13.3" evidence="2"/>
<dbReference type="InterPro" id="IPR005467">
    <property type="entry name" value="His_kinase_dom"/>
</dbReference>
<feature type="domain" description="Histidine kinase" evidence="5">
    <location>
        <begin position="17"/>
        <end position="231"/>
    </location>
</feature>
<dbReference type="Gene3D" id="3.30.565.10">
    <property type="entry name" value="Histidine kinase-like ATPase, C-terminal domain"/>
    <property type="match status" value="1"/>
</dbReference>
<dbReference type="PROSITE" id="PS50110">
    <property type="entry name" value="RESPONSE_REGULATORY"/>
    <property type="match status" value="1"/>
</dbReference>
<evidence type="ECO:0000256" key="4">
    <source>
        <dbReference type="PROSITE-ProRule" id="PRU00169"/>
    </source>
</evidence>
<feature type="modified residue" description="4-aspartylphosphate" evidence="4">
    <location>
        <position position="301"/>
    </location>
</feature>
<reference evidence="7 8" key="1">
    <citation type="submission" date="2018-01" db="EMBL/GenBank/DDBJ databases">
        <title>The draft genome sequence of Cohaesibacter sp. H1304.</title>
        <authorList>
            <person name="Wang N.-N."/>
            <person name="Du Z.-J."/>
        </authorList>
    </citation>
    <scope>NUCLEOTIDE SEQUENCE [LARGE SCALE GENOMIC DNA]</scope>
    <source>
        <strain evidence="7 8">H1304</strain>
    </source>
</reference>
<dbReference type="OrthoDB" id="9801651at2"/>
<evidence type="ECO:0000256" key="3">
    <source>
        <dbReference type="ARBA" id="ARBA00022553"/>
    </source>
</evidence>
<keyword evidence="8" id="KW-1185">Reference proteome</keyword>
<gene>
    <name evidence="7" type="ORF">C0081_06390</name>
</gene>
<dbReference type="PROSITE" id="PS50109">
    <property type="entry name" value="HIS_KIN"/>
    <property type="match status" value="1"/>
</dbReference>
<evidence type="ECO:0000259" key="5">
    <source>
        <dbReference type="PROSITE" id="PS50109"/>
    </source>
</evidence>